<reference evidence="3 4" key="1">
    <citation type="submission" date="2016-10" db="EMBL/GenBank/DDBJ databases">
        <authorList>
            <person name="Varghese N."/>
            <person name="Submissions S."/>
        </authorList>
    </citation>
    <scope>NUCLEOTIDE SEQUENCE [LARGE SCALE GENOMIC DNA]</scope>
    <source>
        <strain evidence="3 4">DSM 1361</strain>
    </source>
</reference>
<dbReference type="Pfam" id="PF08238">
    <property type="entry name" value="Sel1"/>
    <property type="match status" value="11"/>
</dbReference>
<dbReference type="InterPro" id="IPR050767">
    <property type="entry name" value="Sel1_AlgK"/>
</dbReference>
<feature type="compositionally biased region" description="Polar residues" evidence="1">
    <location>
        <begin position="555"/>
        <end position="567"/>
    </location>
</feature>
<keyword evidence="2" id="KW-0812">Transmembrane</keyword>
<dbReference type="OrthoDB" id="6687494at2"/>
<accession>A0A662ZFN3</accession>
<dbReference type="SMART" id="SM00671">
    <property type="entry name" value="SEL1"/>
    <property type="match status" value="10"/>
</dbReference>
<feature type="compositionally biased region" description="Polar residues" evidence="1">
    <location>
        <begin position="623"/>
        <end position="637"/>
    </location>
</feature>
<protein>
    <submittedName>
        <fullName evidence="3">TPR repeat</fullName>
    </submittedName>
</protein>
<feature type="compositionally biased region" description="Basic and acidic residues" evidence="1">
    <location>
        <begin position="677"/>
        <end position="686"/>
    </location>
</feature>
<feature type="compositionally biased region" description="Acidic residues" evidence="1">
    <location>
        <begin position="85"/>
        <end position="100"/>
    </location>
</feature>
<feature type="compositionally biased region" description="Low complexity" evidence="1">
    <location>
        <begin position="581"/>
        <end position="596"/>
    </location>
</feature>
<evidence type="ECO:0000313" key="3">
    <source>
        <dbReference type="EMBL" id="SFP05378.1"/>
    </source>
</evidence>
<organism evidence="3 4">
    <name type="scientific">Ruminobacter amylophilus</name>
    <dbReference type="NCBI Taxonomy" id="867"/>
    <lineage>
        <taxon>Bacteria</taxon>
        <taxon>Pseudomonadati</taxon>
        <taxon>Pseudomonadota</taxon>
        <taxon>Gammaproteobacteria</taxon>
        <taxon>Aeromonadales</taxon>
        <taxon>Succinivibrionaceae</taxon>
        <taxon>Ruminobacter</taxon>
    </lineage>
</organism>
<dbReference type="Proteomes" id="UP000243745">
    <property type="component" value="Unassembled WGS sequence"/>
</dbReference>
<dbReference type="PANTHER" id="PTHR11102:SF160">
    <property type="entry name" value="ERAD-ASSOCIATED E3 UBIQUITIN-PROTEIN LIGASE COMPONENT HRD3"/>
    <property type="match status" value="1"/>
</dbReference>
<keyword evidence="2" id="KW-0472">Membrane</keyword>
<dbReference type="SUPFAM" id="SSF81901">
    <property type="entry name" value="HCP-like"/>
    <property type="match status" value="4"/>
</dbReference>
<dbReference type="Gene3D" id="1.25.40.10">
    <property type="entry name" value="Tetratricopeptide repeat domain"/>
    <property type="match status" value="3"/>
</dbReference>
<dbReference type="EMBL" id="FOXF01000003">
    <property type="protein sequence ID" value="SFP05378.1"/>
    <property type="molecule type" value="Genomic_DNA"/>
</dbReference>
<feature type="region of interest" description="Disordered" evidence="1">
    <location>
        <begin position="84"/>
        <end position="118"/>
    </location>
</feature>
<gene>
    <name evidence="3" type="ORF">SAMN02910344_00328</name>
</gene>
<evidence type="ECO:0000256" key="1">
    <source>
        <dbReference type="SAM" id="MobiDB-lite"/>
    </source>
</evidence>
<keyword evidence="4" id="KW-1185">Reference proteome</keyword>
<evidence type="ECO:0000256" key="2">
    <source>
        <dbReference type="SAM" id="Phobius"/>
    </source>
</evidence>
<feature type="compositionally biased region" description="Basic and acidic residues" evidence="1">
    <location>
        <begin position="613"/>
        <end position="622"/>
    </location>
</feature>
<dbReference type="InterPro" id="IPR006597">
    <property type="entry name" value="Sel1-like"/>
</dbReference>
<dbReference type="RefSeq" id="WP_093140338.1">
    <property type="nucleotide sequence ID" value="NZ_FOXF01000003.1"/>
</dbReference>
<name>A0A662ZFN3_9GAMM</name>
<dbReference type="InterPro" id="IPR011990">
    <property type="entry name" value="TPR-like_helical_dom_sf"/>
</dbReference>
<evidence type="ECO:0000313" key="4">
    <source>
        <dbReference type="Proteomes" id="UP000243745"/>
    </source>
</evidence>
<proteinExistence type="predicted"/>
<sequence>MNRRRNSGLSKPALLLGIVVAAASVGVGTYTVIKAKKAQESENNFENIDPTSPVSIAGALYGCILSDSYDEMPELVSMLKTYEAENPDIPEKSDDDEDSSESYGYEEQNTGEEEEFGLSVSVDDSGVDISKYLSTAANSNIRDKIIYLSNQLNSEKLVPETYAFYLNSLSNIFEIYKPHSEDEQHIKDSIIAYTVYKNNPDYTIQDVRSMFGPYDALNLARYLIGSNDYERASGYELRRFITDESKSLISQIPTNLNNSTMLNLSASDFVGFNTNTLKDVIRLQKGLPAVMAHIPMIREETPKENHDSIDMLKSAFESTVRKSLDFAELGKKYYQCIATTSEPFFLTGIVTPVKYKNVANLDKIQLHAYKMNITQPITGCPELKNVYILAPDLQGYSDLLSRASKKMSDDDRNNYHKDISLLERINSGSETEITLTLLGSDIAAVENHLEQNPEQGKFVGNTEQGILFNLNLPSMKLLKTLEISPDTRQIFAPTKILTTKRTQAINKLKIITDFIEVEQRLGKINFGMLEYEPYKFMAQTRGGEVSNSELYTQNAAGTSGSETAAVQTETEHTDTVHETVETASASTDAQQSSETAGIQADTQTTETVQAEKPANDTEEKSCSDGSDSCMETTSADTPETADAGVKEETPEANVIVETAHVKNPEPGSAEDLSNNRSVKEAARESESVETAEITSPEQQAEPERQENLLTPEMLQEKDIATLKLLVDEKNSDAMYELANRYLKGHNGVKKNVKKGMSLLEQACSLGNSNAQYIHGRILLDDKKASAADKTKGARFIIEAAESGHSDAMYQAGQLLYNGEYGIKRELQKAFEYFSMASEQNNQDATYMMAKMYLNGEGVKENRQRAYNLLIHTAKTNASAAYELGLIYEGGIIDGVRDERLATENFIFAARKGNKEAYRKAGLALIETKTGSKEALRYLEPYRDRNDKDVDTALLNYYIKMNNSREVAKFIAVAPPEIQERYPVEMGMLYETGNGVAQNYAKAEEYYRKGSEAKIPDAFCNLGDLFYYGKGRDRDLRAAVGQYTRGSDLGSVNCTEKLAFIKSTENSYRNYGEAHSLISGIPDQKRSELSKALLVSMNLYGKGVQKSQTEAIRILRTMKTDGATVVRSIYEDSSKGNMCVNPILAGTIGVKNKNSIQISIGLLSDLFFIKDYQANNGTLNFNEILSKTKKICKQPVISVMFDAGGNVRKPASAAPTDPEAQYRLAMSLFQDGKYEESFKWLKQSADQDYVKAQNNLSIYYLFGIGTAQDSKTAHDILIKAVSRGNAKAHFNLAAFKMFGIGCKEDNKKALEILHTAAKMGEKAAAVQLTYNYLNGTWSSKNEDEAFEALMHILTDR</sequence>
<feature type="region of interest" description="Disordered" evidence="1">
    <location>
        <begin position="555"/>
        <end position="706"/>
    </location>
</feature>
<keyword evidence="2" id="KW-1133">Transmembrane helix</keyword>
<feature type="compositionally biased region" description="Basic and acidic residues" evidence="1">
    <location>
        <begin position="569"/>
        <end position="580"/>
    </location>
</feature>
<dbReference type="PANTHER" id="PTHR11102">
    <property type="entry name" value="SEL-1-LIKE PROTEIN"/>
    <property type="match status" value="1"/>
</dbReference>
<feature type="transmembrane region" description="Helical" evidence="2">
    <location>
        <begin position="12"/>
        <end position="33"/>
    </location>
</feature>